<dbReference type="PANTHER" id="PTHR21266:SF59">
    <property type="entry name" value="BLR4922 PROTEIN"/>
    <property type="match status" value="1"/>
</dbReference>
<keyword evidence="2" id="KW-1185">Reference proteome</keyword>
<dbReference type="GO" id="GO:0005506">
    <property type="term" value="F:iron ion binding"/>
    <property type="evidence" value="ECO:0007669"/>
    <property type="project" value="InterPro"/>
</dbReference>
<evidence type="ECO:0000313" key="1">
    <source>
        <dbReference type="EMBL" id="SDC44971.1"/>
    </source>
</evidence>
<protein>
    <submittedName>
        <fullName evidence="1">Rieske [2Fe-2S] domain-containing protein</fullName>
    </submittedName>
</protein>
<dbReference type="STRING" id="530584.SAMN05421630_102153"/>
<dbReference type="InterPro" id="IPR017941">
    <property type="entry name" value="Rieske_2Fe-2S"/>
</dbReference>
<evidence type="ECO:0000313" key="2">
    <source>
        <dbReference type="Proteomes" id="UP000199494"/>
    </source>
</evidence>
<name>A0A222VKW0_9PSEU</name>
<dbReference type="CDD" id="cd03479">
    <property type="entry name" value="Rieske_RO_Alpha_PhDO_like"/>
    <property type="match status" value="1"/>
</dbReference>
<proteinExistence type="predicted"/>
<dbReference type="AlphaFoldDB" id="A0A222VKW0"/>
<dbReference type="KEGG" id="pmad:BAY61_05730"/>
<accession>A0A222VKW0</accession>
<dbReference type="RefSeq" id="WP_211323461.1">
    <property type="nucleotide sequence ID" value="NZ_CP016353.1"/>
</dbReference>
<dbReference type="InterPro" id="IPR050584">
    <property type="entry name" value="Cholesterol_7-desaturase"/>
</dbReference>
<dbReference type="PROSITE" id="PS00570">
    <property type="entry name" value="RING_HYDROXYL_ALPHA"/>
    <property type="match status" value="1"/>
</dbReference>
<dbReference type="PANTHER" id="PTHR21266">
    <property type="entry name" value="IRON-SULFUR DOMAIN CONTAINING PROTEIN"/>
    <property type="match status" value="1"/>
</dbReference>
<gene>
    <name evidence="1" type="ORF">SAMN05421630_102153</name>
</gene>
<dbReference type="GO" id="GO:0051537">
    <property type="term" value="F:2 iron, 2 sulfur cluster binding"/>
    <property type="evidence" value="ECO:0007669"/>
    <property type="project" value="InterPro"/>
</dbReference>
<dbReference type="InterPro" id="IPR015881">
    <property type="entry name" value="ARHD_Rieske_2Fe_2S"/>
</dbReference>
<reference evidence="1 2" key="1">
    <citation type="submission" date="2016-10" db="EMBL/GenBank/DDBJ databases">
        <authorList>
            <person name="de Groot N.N."/>
        </authorList>
    </citation>
    <scope>NUCLEOTIDE SEQUENCE [LARGE SCALE GENOMIC DNA]</scope>
    <source>
        <strain evidence="1 2">CGMCC 4.5506</strain>
    </source>
</reference>
<dbReference type="CDD" id="cd08878">
    <property type="entry name" value="RHO_alpha_C_DMO-like"/>
    <property type="match status" value="1"/>
</dbReference>
<dbReference type="Gene3D" id="2.102.10.10">
    <property type="entry name" value="Rieske [2Fe-2S] iron-sulphur domain"/>
    <property type="match status" value="1"/>
</dbReference>
<dbReference type="Pfam" id="PF00355">
    <property type="entry name" value="Rieske"/>
    <property type="match status" value="1"/>
</dbReference>
<dbReference type="PROSITE" id="PS51296">
    <property type="entry name" value="RIESKE"/>
    <property type="match status" value="1"/>
</dbReference>
<dbReference type="EMBL" id="FMZE01000002">
    <property type="protein sequence ID" value="SDC44971.1"/>
    <property type="molecule type" value="Genomic_DNA"/>
</dbReference>
<dbReference type="Gene3D" id="3.90.380.10">
    <property type="entry name" value="Naphthalene 1,2-dioxygenase Alpha Subunit, Chain A, domain 1"/>
    <property type="match status" value="1"/>
</dbReference>
<dbReference type="InterPro" id="IPR036922">
    <property type="entry name" value="Rieske_2Fe-2S_sf"/>
</dbReference>
<sequence>MDVGTAYGRPQGSTLPELSKVGPGTPYGEVLRRYWQPVALTSDATTTPKRLKILGEDLILFRTKSGRAGLLAPDCAHRGASLYYGGVEDDGIRCCYHGWLFDPEGRCLEQPCEPDNGRHRDRVRQPWYPVREYHGLLFAYLGPPDRKPAFPVYDVLDDDSFGTIIADDNSFGGGGPAELDFNWLYHWENVLDPFHVPILHARFSGTQFVPAMAILPECKFEYTQVGVRVRSFRQLTEREQLDRVTEVVFPNIRLVASPKLTAAGPARFVGWVVPFDDTNCKVFTLARVDHPDALTEERSRVGGKLWHELGEAEHRRYPGDYEAQKSQGDVASRSREFLTTTDQGVTMLRRMMAKQAKLVAEGGDPAGVVLHPDSGDTVSFRIEAGNYISVRDEPANAPAR</sequence>
<dbReference type="GO" id="GO:0004497">
    <property type="term" value="F:monooxygenase activity"/>
    <property type="evidence" value="ECO:0007669"/>
    <property type="project" value="UniProtKB-ARBA"/>
</dbReference>
<dbReference type="GO" id="GO:0016705">
    <property type="term" value="F:oxidoreductase activity, acting on paired donors, with incorporation or reduction of molecular oxygen"/>
    <property type="evidence" value="ECO:0007669"/>
    <property type="project" value="UniProtKB-ARBA"/>
</dbReference>
<organism evidence="1 2">
    <name type="scientific">Prauserella marina</name>
    <dbReference type="NCBI Taxonomy" id="530584"/>
    <lineage>
        <taxon>Bacteria</taxon>
        <taxon>Bacillati</taxon>
        <taxon>Actinomycetota</taxon>
        <taxon>Actinomycetes</taxon>
        <taxon>Pseudonocardiales</taxon>
        <taxon>Pseudonocardiaceae</taxon>
        <taxon>Prauserella</taxon>
    </lineage>
</organism>
<dbReference type="SUPFAM" id="SSF55961">
    <property type="entry name" value="Bet v1-like"/>
    <property type="match status" value="1"/>
</dbReference>
<dbReference type="SUPFAM" id="SSF50022">
    <property type="entry name" value="ISP domain"/>
    <property type="match status" value="1"/>
</dbReference>
<dbReference type="Proteomes" id="UP000199494">
    <property type="component" value="Unassembled WGS sequence"/>
</dbReference>